<comment type="caution">
    <text evidence="1">The sequence shown here is derived from an EMBL/GenBank/DDBJ whole genome shotgun (WGS) entry which is preliminary data.</text>
</comment>
<proteinExistence type="predicted"/>
<dbReference type="EMBL" id="JACGWM010000601">
    <property type="protein sequence ID" value="KAL0302222.1"/>
    <property type="molecule type" value="Genomic_DNA"/>
</dbReference>
<dbReference type="AlphaFoldDB" id="A0AAW2K622"/>
<gene>
    <name evidence="1" type="ORF">Scaly_3038700</name>
</gene>
<accession>A0AAW2K622</accession>
<reference evidence="1" key="2">
    <citation type="journal article" date="2024" name="Plant">
        <title>Genomic evolution and insights into agronomic trait innovations of Sesamum species.</title>
        <authorList>
            <person name="Miao H."/>
            <person name="Wang L."/>
            <person name="Qu L."/>
            <person name="Liu H."/>
            <person name="Sun Y."/>
            <person name="Le M."/>
            <person name="Wang Q."/>
            <person name="Wei S."/>
            <person name="Zheng Y."/>
            <person name="Lin W."/>
            <person name="Duan Y."/>
            <person name="Cao H."/>
            <person name="Xiong S."/>
            <person name="Wang X."/>
            <person name="Wei L."/>
            <person name="Li C."/>
            <person name="Ma Q."/>
            <person name="Ju M."/>
            <person name="Zhao R."/>
            <person name="Li G."/>
            <person name="Mu C."/>
            <person name="Tian Q."/>
            <person name="Mei H."/>
            <person name="Zhang T."/>
            <person name="Gao T."/>
            <person name="Zhang H."/>
        </authorList>
    </citation>
    <scope>NUCLEOTIDE SEQUENCE</scope>
    <source>
        <strain evidence="1">KEN8</strain>
    </source>
</reference>
<name>A0AAW2K622_9LAMI</name>
<organism evidence="1">
    <name type="scientific">Sesamum calycinum</name>
    <dbReference type="NCBI Taxonomy" id="2727403"/>
    <lineage>
        <taxon>Eukaryota</taxon>
        <taxon>Viridiplantae</taxon>
        <taxon>Streptophyta</taxon>
        <taxon>Embryophyta</taxon>
        <taxon>Tracheophyta</taxon>
        <taxon>Spermatophyta</taxon>
        <taxon>Magnoliopsida</taxon>
        <taxon>eudicotyledons</taxon>
        <taxon>Gunneridae</taxon>
        <taxon>Pentapetalae</taxon>
        <taxon>asterids</taxon>
        <taxon>lamiids</taxon>
        <taxon>Lamiales</taxon>
        <taxon>Pedaliaceae</taxon>
        <taxon>Sesamum</taxon>
    </lineage>
</organism>
<protein>
    <submittedName>
        <fullName evidence="1">Uncharacterized protein</fullName>
    </submittedName>
</protein>
<reference evidence="1" key="1">
    <citation type="submission" date="2020-06" db="EMBL/GenBank/DDBJ databases">
        <authorList>
            <person name="Li T."/>
            <person name="Hu X."/>
            <person name="Zhang T."/>
            <person name="Song X."/>
            <person name="Zhang H."/>
            <person name="Dai N."/>
            <person name="Sheng W."/>
            <person name="Hou X."/>
            <person name="Wei L."/>
        </authorList>
    </citation>
    <scope>NUCLEOTIDE SEQUENCE</scope>
    <source>
        <strain evidence="1">KEN8</strain>
        <tissue evidence="1">Leaf</tissue>
    </source>
</reference>
<sequence length="124" mass="14082">MPFFLNSGVWLHRLRRPPASADGPQPPRSDWKSRISASLYTGTVYIWNYQTQTTDQSFEVTELVKQVLRMVRSAYGMAPLIVTFEFCLDAKYIDKQLVEIDVIYSVVSHRIAVAGNAVTSRKSP</sequence>
<evidence type="ECO:0000313" key="1">
    <source>
        <dbReference type="EMBL" id="KAL0302222.1"/>
    </source>
</evidence>